<gene>
    <name evidence="2" type="ORF">X943_001565</name>
</gene>
<sequence length="394" mass="45187">MVSKRPSLLRSMRIRCFGGCINNTDDRLAEPDVIDMGCPSEEFLHLKDFTANDADLVPVLPEEVEFHRIENFHCRNLTIADNTPIAVRRFEELTRELGTVKEAIPIELPPMLPFDLVNYHPSIDSQAPTVSDSEIRDNTIDLTHTGENRHTSMDEACYRLADRIYQMERSKIKDCPSQSDNTDSQWLNESRGSTQCTALSEEEDADAMLKRHLSKKLSNDFHFTNGQEEHSPGNVMHKLRAHIPNESVYNIEPRSRQTSHVDLTVEPSARKNKIDHDDIAIPGVYNITKAEKEHKKLHHVSAYHTEPPIEFFDPFEDDHDEAAWPLALGSHMWSLVVRGPTPLNYHDTTDINMEGTISSFYSKEELRVLRQTFERLPRSEVASLVEYTITMLNR</sequence>
<dbReference type="AlphaFoldDB" id="A0AAD9GLM4"/>
<evidence type="ECO:0000313" key="2">
    <source>
        <dbReference type="EMBL" id="KAK1940291.1"/>
    </source>
</evidence>
<proteinExistence type="predicted"/>
<reference evidence="2" key="2">
    <citation type="submission" date="2021-05" db="EMBL/GenBank/DDBJ databases">
        <authorList>
            <person name="Pain A."/>
        </authorList>
    </citation>
    <scope>NUCLEOTIDE SEQUENCE</scope>
    <source>
        <strain evidence="2">1802A</strain>
    </source>
</reference>
<organism evidence="2 3">
    <name type="scientific">Babesia divergens</name>
    <dbReference type="NCBI Taxonomy" id="32595"/>
    <lineage>
        <taxon>Eukaryota</taxon>
        <taxon>Sar</taxon>
        <taxon>Alveolata</taxon>
        <taxon>Apicomplexa</taxon>
        <taxon>Aconoidasida</taxon>
        <taxon>Piroplasmida</taxon>
        <taxon>Babesiidae</taxon>
        <taxon>Babesia</taxon>
    </lineage>
</organism>
<name>A0AAD9GLM4_BABDI</name>
<evidence type="ECO:0000313" key="3">
    <source>
        <dbReference type="Proteomes" id="UP001195914"/>
    </source>
</evidence>
<protein>
    <submittedName>
        <fullName evidence="2">Uncharacterized protein</fullName>
    </submittedName>
</protein>
<feature type="compositionally biased region" description="Polar residues" evidence="1">
    <location>
        <begin position="176"/>
        <end position="195"/>
    </location>
</feature>
<dbReference type="Proteomes" id="UP001195914">
    <property type="component" value="Unassembled WGS sequence"/>
</dbReference>
<comment type="caution">
    <text evidence="2">The sequence shown here is derived from an EMBL/GenBank/DDBJ whole genome shotgun (WGS) entry which is preliminary data.</text>
</comment>
<dbReference type="EMBL" id="JAHBMH010000003">
    <property type="protein sequence ID" value="KAK1940291.1"/>
    <property type="molecule type" value="Genomic_DNA"/>
</dbReference>
<evidence type="ECO:0000256" key="1">
    <source>
        <dbReference type="SAM" id="MobiDB-lite"/>
    </source>
</evidence>
<accession>A0AAD9GLM4</accession>
<keyword evidence="3" id="KW-1185">Reference proteome</keyword>
<feature type="region of interest" description="Disordered" evidence="1">
    <location>
        <begin position="172"/>
        <end position="195"/>
    </location>
</feature>
<reference evidence="2" key="1">
    <citation type="journal article" date="2014" name="Nucleic Acids Res.">
        <title>The evolutionary dynamics of variant antigen genes in Babesia reveal a history of genomic innovation underlying host-parasite interaction.</title>
        <authorList>
            <person name="Jackson A.P."/>
            <person name="Otto T.D."/>
            <person name="Darby A."/>
            <person name="Ramaprasad A."/>
            <person name="Xia D."/>
            <person name="Echaide I.E."/>
            <person name="Farber M."/>
            <person name="Gahlot S."/>
            <person name="Gamble J."/>
            <person name="Gupta D."/>
            <person name="Gupta Y."/>
            <person name="Jackson L."/>
            <person name="Malandrin L."/>
            <person name="Malas T.B."/>
            <person name="Moussa E."/>
            <person name="Nair M."/>
            <person name="Reid A.J."/>
            <person name="Sanders M."/>
            <person name="Sharma J."/>
            <person name="Tracey A."/>
            <person name="Quail M.A."/>
            <person name="Weir W."/>
            <person name="Wastling J.M."/>
            <person name="Hall N."/>
            <person name="Willadsen P."/>
            <person name="Lingelbach K."/>
            <person name="Shiels B."/>
            <person name="Tait A."/>
            <person name="Berriman M."/>
            <person name="Allred D.R."/>
            <person name="Pain A."/>
        </authorList>
    </citation>
    <scope>NUCLEOTIDE SEQUENCE</scope>
    <source>
        <strain evidence="2">1802A</strain>
    </source>
</reference>